<gene>
    <name evidence="2" type="ORF">OCTVUL_1B002483</name>
</gene>
<dbReference type="Gene3D" id="1.10.555.10">
    <property type="entry name" value="Rho GTPase activation protein"/>
    <property type="match status" value="1"/>
</dbReference>
<organism evidence="2 3">
    <name type="scientific">Octopus vulgaris</name>
    <name type="common">Common octopus</name>
    <dbReference type="NCBI Taxonomy" id="6645"/>
    <lineage>
        <taxon>Eukaryota</taxon>
        <taxon>Metazoa</taxon>
        <taxon>Spiralia</taxon>
        <taxon>Lophotrochozoa</taxon>
        <taxon>Mollusca</taxon>
        <taxon>Cephalopoda</taxon>
        <taxon>Coleoidea</taxon>
        <taxon>Octopodiformes</taxon>
        <taxon>Octopoda</taxon>
        <taxon>Incirrata</taxon>
        <taxon>Octopodidae</taxon>
        <taxon>Octopus</taxon>
    </lineage>
</organism>
<keyword evidence="3" id="KW-1185">Reference proteome</keyword>
<accession>A0AA36AYV4</accession>
<dbReference type="InterPro" id="IPR000198">
    <property type="entry name" value="RhoGAP_dom"/>
</dbReference>
<evidence type="ECO:0000259" key="1">
    <source>
        <dbReference type="Pfam" id="PF00620"/>
    </source>
</evidence>
<sequence length="471" mass="55482">METEEEHKSEIQDLDEFNDINIDQRALESFVPGRYLKATCTEKENKIRSNVAELLDPLHMPCRVRQLVSNEDMSRQSRECHLNMWRTLIDRIFSVEKASVTEMKNLDKCKRFFENFNWPTDPLMSFADTETVFFNSHEIISAAANFVSNLEDVLADDWVLGTVSDIYEKHDDLNMDYNRPKNLIYSCFNNYRRMKDLLDAPLEMRSRLYYSLKILYSFTMENHPDYGSLKELLVVLSNIPGISRTSNGNNVFPLPIKSGYVVQQMKKIRKLRYLFLFPNYLIITSLKFGCRLIVTDVDNKKEYYFIFTSYFQQELWRQKLNENNYPVDDIHYYSGTLDVLVHQVLSLEEDAATPLDLIALQNQFFQEAYTEKEEELARGLEVENIYLTNGNKEHVDELTGVFDLYVKTSERQAKVIQMLLRTLPEPNRSVFEFLMAHIVKVCQNRSKNKVEIWTILLFGYYTHVTEPPYEL</sequence>
<dbReference type="Proteomes" id="UP001162480">
    <property type="component" value="Chromosome 6"/>
</dbReference>
<evidence type="ECO:0000313" key="3">
    <source>
        <dbReference type="Proteomes" id="UP001162480"/>
    </source>
</evidence>
<name>A0AA36AYV4_OCTVU</name>
<proteinExistence type="predicted"/>
<dbReference type="GO" id="GO:0007165">
    <property type="term" value="P:signal transduction"/>
    <property type="evidence" value="ECO:0007669"/>
    <property type="project" value="InterPro"/>
</dbReference>
<dbReference type="EMBL" id="OX597819">
    <property type="protein sequence ID" value="CAI9724815.1"/>
    <property type="molecule type" value="Genomic_DNA"/>
</dbReference>
<dbReference type="GO" id="GO:0016020">
    <property type="term" value="C:membrane"/>
    <property type="evidence" value="ECO:0007669"/>
    <property type="project" value="TreeGrafter"/>
</dbReference>
<dbReference type="SUPFAM" id="SSF48065">
    <property type="entry name" value="DBL homology domain (DH-domain)"/>
    <property type="match status" value="1"/>
</dbReference>
<dbReference type="PANTHER" id="PTHR23182">
    <property type="entry name" value="BREAKPOINT CLUSTER REGION PROTEIN BCR"/>
    <property type="match status" value="1"/>
</dbReference>
<dbReference type="PANTHER" id="PTHR23182:SF1">
    <property type="entry name" value="RHO GTPASE ACTIVATING PROTEIN AT 1A, ISOFORM E"/>
    <property type="match status" value="1"/>
</dbReference>
<dbReference type="InterPro" id="IPR035899">
    <property type="entry name" value="DBL_dom_sf"/>
</dbReference>
<dbReference type="SUPFAM" id="SSF48350">
    <property type="entry name" value="GTPase activation domain, GAP"/>
    <property type="match status" value="1"/>
</dbReference>
<dbReference type="GO" id="GO:0005096">
    <property type="term" value="F:GTPase activator activity"/>
    <property type="evidence" value="ECO:0007669"/>
    <property type="project" value="InterPro"/>
</dbReference>
<protein>
    <submittedName>
        <fullName evidence="2">Active breakpoint cluster region-related protein-like isoform X1</fullName>
    </submittedName>
</protein>
<dbReference type="InterPro" id="IPR008936">
    <property type="entry name" value="Rho_GTPase_activation_prot"/>
</dbReference>
<reference evidence="2" key="1">
    <citation type="submission" date="2023-08" db="EMBL/GenBank/DDBJ databases">
        <authorList>
            <person name="Alioto T."/>
            <person name="Alioto T."/>
            <person name="Gomez Garrido J."/>
        </authorList>
    </citation>
    <scope>NUCLEOTIDE SEQUENCE</scope>
</reference>
<feature type="domain" description="Rho-GAP" evidence="1">
    <location>
        <begin position="406"/>
        <end position="453"/>
    </location>
</feature>
<dbReference type="AlphaFoldDB" id="A0AA36AYV4"/>
<dbReference type="Pfam" id="PF00620">
    <property type="entry name" value="RhoGAP"/>
    <property type="match status" value="1"/>
</dbReference>
<evidence type="ECO:0000313" key="2">
    <source>
        <dbReference type="EMBL" id="CAI9724815.1"/>
    </source>
</evidence>
<dbReference type="InterPro" id="IPR037769">
    <property type="entry name" value="Abr/Bcr"/>
</dbReference>